<protein>
    <recommendedName>
        <fullName evidence="4">3-deoxy-manno-octulosonate cytidylyltransferase</fullName>
        <ecNumber evidence="4">2.7.7.38</ecNumber>
    </recommendedName>
    <alternativeName>
        <fullName evidence="4">CMP-2-keto-3-deoxyoctulosonic acid synthase</fullName>
        <shortName evidence="4">CKS</shortName>
        <shortName evidence="4">CMP-KDO synthase</shortName>
    </alternativeName>
</protein>
<evidence type="ECO:0000256" key="1">
    <source>
        <dbReference type="ARBA" id="ARBA00022679"/>
    </source>
</evidence>
<keyword evidence="3 4" id="KW-0448">Lipopolysaccharide biosynthesis</keyword>
<keyword evidence="4" id="KW-0963">Cytoplasm</keyword>
<dbReference type="KEGG" id="moc:BB934_17505"/>
<comment type="subcellular location">
    <subcellularLocation>
        <location evidence="4">Cytoplasm</location>
    </subcellularLocation>
</comment>
<dbReference type="RefSeq" id="WP_099510817.1">
    <property type="nucleotide sequence ID" value="NZ_CP016616.1"/>
</dbReference>
<dbReference type="NCBIfam" id="TIGR00466">
    <property type="entry name" value="kdsB"/>
    <property type="match status" value="1"/>
</dbReference>
<dbReference type="InterPro" id="IPR003329">
    <property type="entry name" value="Cytidylyl_trans"/>
</dbReference>
<dbReference type="EC" id="2.7.7.38" evidence="4"/>
<comment type="similarity">
    <text evidence="4">Belongs to the KdsB family.</text>
</comment>
<accession>A0A1B2EIH8</accession>
<dbReference type="UniPathway" id="UPA00358">
    <property type="reaction ID" value="UER00476"/>
</dbReference>
<dbReference type="HAMAP" id="MF_00057">
    <property type="entry name" value="KdsB"/>
    <property type="match status" value="1"/>
</dbReference>
<comment type="catalytic activity">
    <reaction evidence="4">
        <text>3-deoxy-alpha-D-manno-oct-2-ulosonate + CTP = CMP-3-deoxy-beta-D-manno-octulosonate + diphosphate</text>
        <dbReference type="Rhea" id="RHEA:23448"/>
        <dbReference type="ChEBI" id="CHEBI:33019"/>
        <dbReference type="ChEBI" id="CHEBI:37563"/>
        <dbReference type="ChEBI" id="CHEBI:85986"/>
        <dbReference type="ChEBI" id="CHEBI:85987"/>
        <dbReference type="EC" id="2.7.7.38"/>
    </reaction>
</comment>
<dbReference type="InterPro" id="IPR004528">
    <property type="entry name" value="KdsB"/>
</dbReference>
<dbReference type="GO" id="GO:0009103">
    <property type="term" value="P:lipopolysaccharide biosynthetic process"/>
    <property type="evidence" value="ECO:0007669"/>
    <property type="project" value="UniProtKB-UniRule"/>
</dbReference>
<dbReference type="AlphaFoldDB" id="A0A1B2EIH8"/>
<keyword evidence="1 4" id="KW-0808">Transferase</keyword>
<dbReference type="Gene3D" id="3.90.550.10">
    <property type="entry name" value="Spore Coat Polysaccharide Biosynthesis Protein SpsA, Chain A"/>
    <property type="match status" value="1"/>
</dbReference>
<evidence type="ECO:0000256" key="3">
    <source>
        <dbReference type="ARBA" id="ARBA00022985"/>
    </source>
</evidence>
<evidence type="ECO:0000256" key="4">
    <source>
        <dbReference type="HAMAP-Rule" id="MF_00057"/>
    </source>
</evidence>
<comment type="pathway">
    <text evidence="4">Nucleotide-sugar biosynthesis; CMP-3-deoxy-D-manno-octulosonate biosynthesis; CMP-3-deoxy-D-manno-octulosonate from 3-deoxy-D-manno-octulosonate and CTP: step 1/1.</text>
</comment>
<sequence length="262" mass="28183">MSDPIVLIPARLAATRLPNKPLAEIAGEPMIVHVWRRALEAGIGPVAVATDAPAIAEAIAAVGGIAVMTRDDHASGSDRIFEAVEKLDPEGRHDVVVNVQGDLPTIDPAAVAASIVPLADREVDIATLVAIIEREEEKTNPNVVKMVGSPIAPGRFRALYFTRATAPYGDGPLYHHIGLYAYRRRALQRFVGLKPSPLEMRERLEQLRALEAGMRIDAVLVDDVPLGVDTPHDLDRARDIIAARASDPKVASTFGSDPMPLL</sequence>
<dbReference type="InterPro" id="IPR029044">
    <property type="entry name" value="Nucleotide-diphossugar_trans"/>
</dbReference>
<dbReference type="NCBIfam" id="NF003948">
    <property type="entry name" value="PRK05450.1-1"/>
    <property type="match status" value="1"/>
</dbReference>
<dbReference type="Pfam" id="PF02348">
    <property type="entry name" value="CTP_transf_3"/>
    <property type="match status" value="1"/>
</dbReference>
<dbReference type="GO" id="GO:0008690">
    <property type="term" value="F:3-deoxy-manno-octulosonate cytidylyltransferase activity"/>
    <property type="evidence" value="ECO:0007669"/>
    <property type="project" value="UniProtKB-UniRule"/>
</dbReference>
<dbReference type="NCBIfam" id="NF003952">
    <property type="entry name" value="PRK05450.1-5"/>
    <property type="match status" value="1"/>
</dbReference>
<keyword evidence="2 4" id="KW-0548">Nucleotidyltransferase</keyword>
<dbReference type="PANTHER" id="PTHR42866:SF2">
    <property type="entry name" value="3-DEOXY-MANNO-OCTULOSONATE CYTIDYLYLTRANSFERASE, MITOCHONDRIAL"/>
    <property type="match status" value="1"/>
</dbReference>
<proteinExistence type="inferred from homology"/>
<reference evidence="5" key="1">
    <citation type="submission" date="2016-07" db="EMBL/GenBank/DDBJ databases">
        <title>Microvirga ossetica sp. nov. a new species of rhizobia isolated from root nodules of the legume species Vicia alpestris Steven originated from North Ossetia region in the Caucasus.</title>
        <authorList>
            <person name="Safronova V.I."/>
            <person name="Kuznetsova I.G."/>
            <person name="Sazanova A.L."/>
            <person name="Belimov A."/>
            <person name="Andronov E."/>
            <person name="Osledkin Y.S."/>
            <person name="Onishchuk O.P."/>
            <person name="Kurchak O.N."/>
            <person name="Shaposhnikov A.I."/>
            <person name="Willems A."/>
            <person name="Tikhonovich I.A."/>
        </authorList>
    </citation>
    <scope>NUCLEOTIDE SEQUENCE [LARGE SCALE GENOMIC DNA]</scope>
    <source>
        <strain evidence="5">V5/3M</strain>
    </source>
</reference>
<dbReference type="PANTHER" id="PTHR42866">
    <property type="entry name" value="3-DEOXY-MANNO-OCTULOSONATE CYTIDYLYLTRANSFERASE"/>
    <property type="match status" value="1"/>
</dbReference>
<evidence type="ECO:0000313" key="5">
    <source>
        <dbReference type="EMBL" id="ANY79795.1"/>
    </source>
</evidence>
<name>A0A1B2EIH8_9HYPH</name>
<dbReference type="OrthoDB" id="9815559at2"/>
<dbReference type="SUPFAM" id="SSF53448">
    <property type="entry name" value="Nucleotide-diphospho-sugar transferases"/>
    <property type="match status" value="1"/>
</dbReference>
<comment type="function">
    <text evidence="4">Activates KDO (a required 8-carbon sugar) for incorporation into bacterial lipopolysaccharide in Gram-negative bacteria.</text>
</comment>
<evidence type="ECO:0000256" key="2">
    <source>
        <dbReference type="ARBA" id="ARBA00022695"/>
    </source>
</evidence>
<dbReference type="GO" id="GO:0033468">
    <property type="term" value="P:CMP-keto-3-deoxy-D-manno-octulosonic acid biosynthetic process"/>
    <property type="evidence" value="ECO:0007669"/>
    <property type="project" value="UniProtKB-UniRule"/>
</dbReference>
<organism evidence="5">
    <name type="scientific">Microvirga ossetica</name>
    <dbReference type="NCBI Taxonomy" id="1882682"/>
    <lineage>
        <taxon>Bacteria</taxon>
        <taxon>Pseudomonadati</taxon>
        <taxon>Pseudomonadota</taxon>
        <taxon>Alphaproteobacteria</taxon>
        <taxon>Hyphomicrobiales</taxon>
        <taxon>Methylobacteriaceae</taxon>
        <taxon>Microvirga</taxon>
    </lineage>
</organism>
<dbReference type="CDD" id="cd02517">
    <property type="entry name" value="CMP-KDO-Synthetase"/>
    <property type="match status" value="1"/>
</dbReference>
<dbReference type="EMBL" id="CP016616">
    <property type="protein sequence ID" value="ANY79795.1"/>
    <property type="molecule type" value="Genomic_DNA"/>
</dbReference>
<gene>
    <name evidence="4" type="primary">kdsB</name>
    <name evidence="5" type="ORF">BB934_17505</name>
</gene>
<dbReference type="GO" id="GO:0005829">
    <property type="term" value="C:cytosol"/>
    <property type="evidence" value="ECO:0007669"/>
    <property type="project" value="TreeGrafter"/>
</dbReference>